<keyword evidence="2" id="KW-1185">Reference proteome</keyword>
<protein>
    <submittedName>
        <fullName evidence="1">DUF4183 domain containing protein</fullName>
    </submittedName>
</protein>
<reference evidence="1 2" key="1">
    <citation type="submission" date="2020-12" db="EMBL/GenBank/DDBJ databases">
        <title>Complete genome sequence of Erwinia phage pEa_SNUABM_5.</title>
        <authorList>
            <person name="Kim S.G."/>
            <person name="Lee S.B."/>
            <person name="Kwon J."/>
            <person name="Park S.C."/>
        </authorList>
    </citation>
    <scope>NUCLEOTIDE SEQUENCE [LARGE SCALE GENOMIC DNA]</scope>
</reference>
<dbReference type="Proteomes" id="UP000596123">
    <property type="component" value="Segment"/>
</dbReference>
<name>A0A7T8EPF6_9CAUD</name>
<gene>
    <name evidence="1" type="ORF">pEaSNUABM5_00109</name>
</gene>
<proteinExistence type="predicted"/>
<accession>A0A7T8EPF6</accession>
<sequence>MAATSSIYVDALRLTTQGEQAVADANSGGLAIEPVAFKVGDFTGTQPSDVPTSLLGNELASGKLSFVQVLTENSARFNFDVQLQFNAGDNLKQIGEILIMLKDNRPFGHVVLNEPILAVPNAVTRISLLVHIQQDIQKVLAVEMADFSSVPSVATLDNLPSLNDNIFNAVAVLDLHSNSDGTASPGMAYRYGQGGFYWGFSEHDRVYSKQLGTGFINANTFDIPNLNLKSGETVIVHAVSGPGAGASRHFEYQKNGQLVNKGAVIPFISAQTTVAIWKRITNPIVPTAGLPWPLNSDVPDTWVLQRGQDEEPVWAPQATGGSAATATLFTAPGKLMFSSIVTTAVPEQLIYPLSEDVDSATDLFVALSGILQHRSAYTAQGLEMQLSESPPETMTLDLRQFRLEPSQGHVVLFDVYESTGDGQTNAFNIGQAVESADHVFAVIGNTWQPSTSYKLNQGNEVAFTEAIPSGAGVSLYCARYEERQGWSTRIRVSQYRHPYETDTFVLPITPLSKAYCVVNIGGVIAHTSQFSVVNDVLRLTNVVDADTFVEVTVFENVKAVGSKENSIDGVITDVIPTPTGMMFRRHNQTPLIVPGVTPELQSGTGIRLEGIWPNMRVVNTAAEAAAVDPKNVYNIQLIDEDSEELIITQRIEFKKGLIITVSADFGVELGPGFAPKSGKEHIEYVLGIKTPGAAEPAYARGLKGTGKAGFNVVDESSTEAVAYANVSASQMWAISIDNQPQGYIEIVAKVRVTDSQVSSYGSKLTANLCIKVEPK</sequence>
<organism evidence="1 2">
    <name type="scientific">Erwinia phage pEa_SNUABM_5</name>
    <dbReference type="NCBI Taxonomy" id="2797313"/>
    <lineage>
        <taxon>Viruses</taxon>
        <taxon>Duplodnaviria</taxon>
        <taxon>Heunggongvirae</taxon>
        <taxon>Uroviricota</taxon>
        <taxon>Caudoviricetes</taxon>
        <taxon>Rivsvirus</taxon>
        <taxon>Rivsvirus SNUABM5</taxon>
    </lineage>
</organism>
<evidence type="ECO:0000313" key="2">
    <source>
        <dbReference type="Proteomes" id="UP000596123"/>
    </source>
</evidence>
<evidence type="ECO:0000313" key="1">
    <source>
        <dbReference type="EMBL" id="QQO90251.1"/>
    </source>
</evidence>
<dbReference type="EMBL" id="MW366843">
    <property type="protein sequence ID" value="QQO90251.1"/>
    <property type="molecule type" value="Genomic_DNA"/>
</dbReference>